<proteinExistence type="inferred from homology"/>
<comment type="miscellaneous">
    <text evidence="4">In bacteria which possess the bifunctional enzyme ornithine acetyltransferase/N-acetylglutamate synthase (ArgJ), ArgA fulfills an anaplerotic role.</text>
</comment>
<comment type="similarity">
    <text evidence="4">Belongs to the acetyltransferase family. ArgA subfamily.</text>
</comment>
<evidence type="ECO:0000313" key="6">
    <source>
        <dbReference type="EMBL" id="SJM96138.1"/>
    </source>
</evidence>
<dbReference type="HAMAP" id="MF_01105">
    <property type="entry name" value="N_acetyl_glu_synth"/>
    <property type="match status" value="1"/>
</dbReference>
<evidence type="ECO:0000313" key="7">
    <source>
        <dbReference type="Proteomes" id="UP000195667"/>
    </source>
</evidence>
<dbReference type="AlphaFoldDB" id="A0A1R4HIQ6"/>
<keyword evidence="4" id="KW-0055">Arginine biosynthesis</keyword>
<dbReference type="GO" id="GO:0005737">
    <property type="term" value="C:cytoplasm"/>
    <property type="evidence" value="ECO:0007669"/>
    <property type="project" value="UniProtKB-SubCell"/>
</dbReference>
<dbReference type="GO" id="GO:0006526">
    <property type="term" value="P:L-arginine biosynthetic process"/>
    <property type="evidence" value="ECO:0007669"/>
    <property type="project" value="UniProtKB-UniRule"/>
</dbReference>
<sequence length="295" mass="32632">MNNSPLSPQQAFITWFRDSSPYIHAYRNKTFVIFFEGEAVLDADFDHHIHDFALLSSLGIRLVLVHGIRRYTNQRLAILNHPAHFHNQRRITDDVALQCVKEAAGLVRVEIEALLSMGLANSPMSGYELKVASGNFVTAKPIGVIDGIDYGYTGEVRSIDSAAIQHKLEQSNIVIISSIGYSPSGDIFNLSAKKLATEVAIALKAEKLILMTEQSCYHPENGQEIRQMTLATAVDFLQKYPHISERVYLPMQAAVHACRSGIKRVHLIDRSKNGVLLLGLFTQDGTGTLVSSKSS</sequence>
<accession>A0A1R4HIQ6</accession>
<keyword evidence="3 4" id="KW-0012">Acyltransferase</keyword>
<dbReference type="InterPro" id="IPR036393">
    <property type="entry name" value="AceGlu_kinase-like_sf"/>
</dbReference>
<dbReference type="Proteomes" id="UP000195667">
    <property type="component" value="Unassembled WGS sequence"/>
</dbReference>
<evidence type="ECO:0000256" key="4">
    <source>
        <dbReference type="HAMAP-Rule" id="MF_01105"/>
    </source>
</evidence>
<dbReference type="InterPro" id="IPR001048">
    <property type="entry name" value="Asp/Glu/Uridylate_kinase"/>
</dbReference>
<dbReference type="InterPro" id="IPR004662">
    <property type="entry name" value="AcgluKinase_fam"/>
</dbReference>
<keyword evidence="1 4" id="KW-0028">Amino-acid biosynthesis</keyword>
<dbReference type="NCBIfam" id="NF003641">
    <property type="entry name" value="PRK05279.1"/>
    <property type="match status" value="1"/>
</dbReference>
<reference evidence="7" key="1">
    <citation type="submission" date="2017-02" db="EMBL/GenBank/DDBJ databases">
        <authorList>
            <person name="Daims H."/>
        </authorList>
    </citation>
    <scope>NUCLEOTIDE SEQUENCE [LARGE SCALE GENOMIC DNA]</scope>
</reference>
<keyword evidence="4" id="KW-0963">Cytoplasm</keyword>
<comment type="subcellular location">
    <subcellularLocation>
        <location evidence="4">Cytoplasm</location>
    </subcellularLocation>
</comment>
<dbReference type="InterPro" id="IPR033719">
    <property type="entry name" value="NAGS_kin"/>
</dbReference>
<dbReference type="SUPFAM" id="SSF53633">
    <property type="entry name" value="Carbamate kinase-like"/>
    <property type="match status" value="1"/>
</dbReference>
<dbReference type="GO" id="GO:0004042">
    <property type="term" value="F:L-glutamate N-acetyltransferase activity"/>
    <property type="evidence" value="ECO:0007669"/>
    <property type="project" value="UniProtKB-UniRule"/>
</dbReference>
<dbReference type="UniPathway" id="UPA00068">
    <property type="reaction ID" value="UER00106"/>
</dbReference>
<evidence type="ECO:0000256" key="3">
    <source>
        <dbReference type="ARBA" id="ARBA00023315"/>
    </source>
</evidence>
<evidence type="ECO:0000256" key="2">
    <source>
        <dbReference type="ARBA" id="ARBA00022679"/>
    </source>
</evidence>
<comment type="pathway">
    <text evidence="4">Amino-acid biosynthesis; L-arginine biosynthesis; N(2)-acetyl-L-ornithine from L-glutamate: step 1/4.</text>
</comment>
<keyword evidence="2 4" id="KW-0808">Transferase</keyword>
<dbReference type="Pfam" id="PF00696">
    <property type="entry name" value="AA_kinase"/>
    <property type="match status" value="1"/>
</dbReference>
<dbReference type="CDD" id="cd04237">
    <property type="entry name" value="AAK_NAGS-ABP"/>
    <property type="match status" value="1"/>
</dbReference>
<dbReference type="NCBIfam" id="TIGR01890">
    <property type="entry name" value="N-Ac-Glu-synth"/>
    <property type="match status" value="1"/>
</dbReference>
<feature type="domain" description="Aspartate/glutamate/uridylate kinase" evidence="5">
    <location>
        <begin position="30"/>
        <end position="268"/>
    </location>
</feature>
<dbReference type="RefSeq" id="WP_336469738.1">
    <property type="nucleotide sequence ID" value="NZ_FUKI01000165.1"/>
</dbReference>
<gene>
    <name evidence="4" type="primary">argA</name>
    <name evidence="6" type="ORF">CRENPOLYSF1_850034</name>
</gene>
<comment type="catalytic activity">
    <reaction evidence="4">
        <text>L-glutamate + acetyl-CoA = N-acetyl-L-glutamate + CoA + H(+)</text>
        <dbReference type="Rhea" id="RHEA:24292"/>
        <dbReference type="ChEBI" id="CHEBI:15378"/>
        <dbReference type="ChEBI" id="CHEBI:29985"/>
        <dbReference type="ChEBI" id="CHEBI:44337"/>
        <dbReference type="ChEBI" id="CHEBI:57287"/>
        <dbReference type="ChEBI" id="CHEBI:57288"/>
        <dbReference type="EC" id="2.3.1.1"/>
    </reaction>
</comment>
<dbReference type="EMBL" id="FUKI01000165">
    <property type="protein sequence ID" value="SJM96138.1"/>
    <property type="molecule type" value="Genomic_DNA"/>
</dbReference>
<name>A0A1R4HIQ6_9GAMM</name>
<evidence type="ECO:0000259" key="5">
    <source>
        <dbReference type="Pfam" id="PF00696"/>
    </source>
</evidence>
<dbReference type="PANTHER" id="PTHR30602:SF12">
    <property type="entry name" value="AMINO-ACID ACETYLTRANSFERASE NAGS1, CHLOROPLASTIC-RELATED"/>
    <property type="match status" value="1"/>
</dbReference>
<keyword evidence="7" id="KW-1185">Reference proteome</keyword>
<dbReference type="Gene3D" id="3.40.1160.10">
    <property type="entry name" value="Acetylglutamate kinase-like"/>
    <property type="match status" value="1"/>
</dbReference>
<dbReference type="InterPro" id="IPR010167">
    <property type="entry name" value="NH2A_AcTrfase"/>
</dbReference>
<organism evidence="6 7">
    <name type="scientific">Crenothrix polyspora</name>
    <dbReference type="NCBI Taxonomy" id="360316"/>
    <lineage>
        <taxon>Bacteria</taxon>
        <taxon>Pseudomonadati</taxon>
        <taxon>Pseudomonadota</taxon>
        <taxon>Gammaproteobacteria</taxon>
        <taxon>Methylococcales</taxon>
        <taxon>Crenotrichaceae</taxon>
        <taxon>Crenothrix</taxon>
    </lineage>
</organism>
<dbReference type="EC" id="2.3.1.1" evidence="4"/>
<evidence type="ECO:0000256" key="1">
    <source>
        <dbReference type="ARBA" id="ARBA00022605"/>
    </source>
</evidence>
<protein>
    <recommendedName>
        <fullName evidence="4">Amino-acid acetyltransferase</fullName>
        <ecNumber evidence="4">2.3.1.1</ecNumber>
    </recommendedName>
    <alternativeName>
        <fullName evidence="4">N-acetylglutamate synthase</fullName>
        <shortName evidence="4">AGS</shortName>
        <shortName evidence="4">NAGS</shortName>
    </alternativeName>
</protein>
<dbReference type="PIRSF" id="PIRSF000728">
    <property type="entry name" value="NAGK"/>
    <property type="match status" value="1"/>
</dbReference>
<dbReference type="PANTHER" id="PTHR30602">
    <property type="entry name" value="AMINO-ACID ACETYLTRANSFERASE"/>
    <property type="match status" value="1"/>
</dbReference>